<evidence type="ECO:0000313" key="3">
    <source>
        <dbReference type="EMBL" id="CCG42453.1"/>
    </source>
</evidence>
<gene>
    <name evidence="3" type="ORF">PHAMO_40014</name>
</gene>
<dbReference type="Gene3D" id="2.40.50.90">
    <property type="match status" value="1"/>
</dbReference>
<dbReference type="InterPro" id="IPR016071">
    <property type="entry name" value="Staphylococal_nuclease_OB-fold"/>
</dbReference>
<feature type="region of interest" description="Disordered" evidence="1">
    <location>
        <begin position="153"/>
        <end position="190"/>
    </location>
</feature>
<evidence type="ECO:0000256" key="1">
    <source>
        <dbReference type="SAM" id="MobiDB-lite"/>
    </source>
</evidence>
<name>H8FVR5_MAGML</name>
<dbReference type="PROSITE" id="PS50830">
    <property type="entry name" value="TNASE_3"/>
    <property type="match status" value="1"/>
</dbReference>
<proteinExistence type="predicted"/>
<dbReference type="Pfam" id="PF00565">
    <property type="entry name" value="SNase"/>
    <property type="match status" value="1"/>
</dbReference>
<dbReference type="eggNOG" id="COG1525">
    <property type="taxonomic scope" value="Bacteria"/>
</dbReference>
<keyword evidence="4" id="KW-1185">Reference proteome</keyword>
<organism evidence="3 4">
    <name type="scientific">Magnetospirillum molischianum DSM 120</name>
    <dbReference type="NCBI Taxonomy" id="1150626"/>
    <lineage>
        <taxon>Bacteria</taxon>
        <taxon>Pseudomonadati</taxon>
        <taxon>Pseudomonadota</taxon>
        <taxon>Alphaproteobacteria</taxon>
        <taxon>Rhodospirillales</taxon>
        <taxon>Rhodospirillaceae</taxon>
        <taxon>Magnetospirillum</taxon>
    </lineage>
</organism>
<dbReference type="AlphaFoldDB" id="H8FVR5"/>
<dbReference type="RefSeq" id="WP_002730139.1">
    <property type="nucleotide sequence ID" value="NZ_CAHP01000034.1"/>
</dbReference>
<reference evidence="3 4" key="1">
    <citation type="journal article" date="2012" name="J. Bacteriol.">
        <title>Draft Genome Sequence of the Purple Photosynthetic Bacterium Phaeospirillum molischianum DSM120, a Particularly Versatile Bacterium.</title>
        <authorList>
            <person name="Duquesne K."/>
            <person name="Prima V."/>
            <person name="Ji B."/>
            <person name="Rouy Z."/>
            <person name="Medigue C."/>
            <person name="Talla E."/>
            <person name="Sturgis J.N."/>
        </authorList>
    </citation>
    <scope>NUCLEOTIDE SEQUENCE [LARGE SCALE GENOMIC DNA]</scope>
    <source>
        <strain evidence="4">DSM120</strain>
    </source>
</reference>
<protein>
    <recommendedName>
        <fullName evidence="2">TNase-like domain-containing protein</fullName>
    </recommendedName>
</protein>
<accession>H8FVR5</accession>
<sequence length="190" mass="20027">MSARLWIVLLVLIGVGSEFAWAESASVGRVLWVIDGDTVQISHAGAPEGEPVRARHFDTPEKGERAHCEAERIKAGQATTLARSLLPRGSRVGLADFGRDRYGRLLARVTLADGRDLAAVMIEAGLAQPYTGGRKPDWCAERWGLRPTPGQWASAGLSPGGGGSIPRKSAARIAAAPSGFREVPPASAAP</sequence>
<evidence type="ECO:0000259" key="2">
    <source>
        <dbReference type="PROSITE" id="PS50830"/>
    </source>
</evidence>
<evidence type="ECO:0000313" key="4">
    <source>
        <dbReference type="Proteomes" id="UP000004169"/>
    </source>
</evidence>
<dbReference type="SUPFAM" id="SSF50199">
    <property type="entry name" value="Staphylococcal nuclease"/>
    <property type="match status" value="1"/>
</dbReference>
<dbReference type="OrthoDB" id="309040at2"/>
<dbReference type="EMBL" id="CAHP01000034">
    <property type="protein sequence ID" value="CCG42453.1"/>
    <property type="molecule type" value="Genomic_DNA"/>
</dbReference>
<dbReference type="STRING" id="1150626.PHAMO_40014"/>
<feature type="domain" description="TNase-like" evidence="2">
    <location>
        <begin position="24"/>
        <end position="127"/>
    </location>
</feature>
<dbReference type="SMART" id="SM00318">
    <property type="entry name" value="SNc"/>
    <property type="match status" value="1"/>
</dbReference>
<dbReference type="InterPro" id="IPR035437">
    <property type="entry name" value="SNase_OB-fold_sf"/>
</dbReference>
<dbReference type="Proteomes" id="UP000004169">
    <property type="component" value="Unassembled WGS sequence"/>
</dbReference>
<comment type="caution">
    <text evidence="3">The sequence shown here is derived from an EMBL/GenBank/DDBJ whole genome shotgun (WGS) entry which is preliminary data.</text>
</comment>